<protein>
    <submittedName>
        <fullName evidence="2">DUF58 domain-containing protein</fullName>
    </submittedName>
</protein>
<proteinExistence type="predicted"/>
<dbReference type="InterPro" id="IPR002881">
    <property type="entry name" value="DUF58"/>
</dbReference>
<reference evidence="2" key="1">
    <citation type="journal article" date="2020" name="mSystems">
        <title>Genome- and Community-Level Interaction Insights into Carbon Utilization and Element Cycling Functions of Hydrothermarchaeota in Hydrothermal Sediment.</title>
        <authorList>
            <person name="Zhou Z."/>
            <person name="Liu Y."/>
            <person name="Xu W."/>
            <person name="Pan J."/>
            <person name="Luo Z.H."/>
            <person name="Li M."/>
        </authorList>
    </citation>
    <scope>NUCLEOTIDE SEQUENCE [LARGE SCALE GENOMIC DNA]</scope>
    <source>
        <strain evidence="2">HyVt-577</strain>
    </source>
</reference>
<organism evidence="2">
    <name type="scientific">Caldithrix abyssi</name>
    <dbReference type="NCBI Taxonomy" id="187145"/>
    <lineage>
        <taxon>Bacteria</taxon>
        <taxon>Pseudomonadati</taxon>
        <taxon>Calditrichota</taxon>
        <taxon>Calditrichia</taxon>
        <taxon>Calditrichales</taxon>
        <taxon>Calditrichaceae</taxon>
        <taxon>Caldithrix</taxon>
    </lineage>
</organism>
<accession>A0A7V4TYP6</accession>
<evidence type="ECO:0000259" key="1">
    <source>
        <dbReference type="Pfam" id="PF01882"/>
    </source>
</evidence>
<dbReference type="PANTHER" id="PTHR33608">
    <property type="entry name" value="BLL2464 PROTEIN"/>
    <property type="match status" value="1"/>
</dbReference>
<feature type="domain" description="DUF58" evidence="1">
    <location>
        <begin position="56"/>
        <end position="271"/>
    </location>
</feature>
<dbReference type="EMBL" id="DRQG01000034">
    <property type="protein sequence ID" value="HGY54835.1"/>
    <property type="molecule type" value="Genomic_DNA"/>
</dbReference>
<name>A0A7V4TYP6_CALAY</name>
<sequence length="312" mass="35123">MNTDTNHTGIYVTLEELTVLHYRSGGFTLLPRQPKNSLLSGRHASRMRGRGLNFEELRGYLPGDDIRNIDWKVTARLQKPYVRVYTEERDRPAILVVDQRLSMFFGSKVAMKSVTVAQAAAVIAWRVFDAGDRVGGVIFNDSDLIELRPHRSRKNILRFLGELVKQNRALNVNEQINENPGQLNKALESVHRLVGHDKIVIILSDFNGLDEYTTRLITLIARHNDVIALPIFDPLATTIPTDAKLVVSDGELQLELDTARGVLRKQVKEVADKRLKAIMKWQDELAIPVLPISTEDDPADKIRLLLGAGLPK</sequence>
<dbReference type="Proteomes" id="UP000885779">
    <property type="component" value="Unassembled WGS sequence"/>
</dbReference>
<dbReference type="PANTHER" id="PTHR33608:SF12">
    <property type="entry name" value="DUF58 DOMAIN-CONTAINING PROTEIN"/>
    <property type="match status" value="1"/>
</dbReference>
<dbReference type="Pfam" id="PF01882">
    <property type="entry name" value="DUF58"/>
    <property type="match status" value="1"/>
</dbReference>
<evidence type="ECO:0000313" key="2">
    <source>
        <dbReference type="EMBL" id="HGY54835.1"/>
    </source>
</evidence>
<dbReference type="AlphaFoldDB" id="A0A7V4TYP6"/>
<gene>
    <name evidence="2" type="ORF">ENK44_03955</name>
</gene>
<comment type="caution">
    <text evidence="2">The sequence shown here is derived from an EMBL/GenBank/DDBJ whole genome shotgun (WGS) entry which is preliminary data.</text>
</comment>